<feature type="transmembrane region" description="Helical" evidence="10">
    <location>
        <begin position="142"/>
        <end position="164"/>
    </location>
</feature>
<evidence type="ECO:0000256" key="2">
    <source>
        <dbReference type="ARBA" id="ARBA00022475"/>
    </source>
</evidence>
<organism evidence="11 12">
    <name type="scientific">Diachasma alloeum</name>
    <dbReference type="NCBI Taxonomy" id="454923"/>
    <lineage>
        <taxon>Eukaryota</taxon>
        <taxon>Metazoa</taxon>
        <taxon>Ecdysozoa</taxon>
        <taxon>Arthropoda</taxon>
        <taxon>Hexapoda</taxon>
        <taxon>Insecta</taxon>
        <taxon>Pterygota</taxon>
        <taxon>Neoptera</taxon>
        <taxon>Endopterygota</taxon>
        <taxon>Hymenoptera</taxon>
        <taxon>Apocrita</taxon>
        <taxon>Ichneumonoidea</taxon>
        <taxon>Braconidae</taxon>
        <taxon>Opiinae</taxon>
        <taxon>Diachasma</taxon>
    </lineage>
</organism>
<dbReference type="GO" id="GO:0004984">
    <property type="term" value="F:olfactory receptor activity"/>
    <property type="evidence" value="ECO:0007669"/>
    <property type="project" value="InterPro"/>
</dbReference>
<dbReference type="Pfam" id="PF02949">
    <property type="entry name" value="7tm_6"/>
    <property type="match status" value="1"/>
</dbReference>
<sequence length="362" mass="41744">MNVLLLYTIGGLVTSFVTTAIDIYHCFGDFDKFTYCSMNVFTVGFGFYKLIAFLLKRKEFLNLISHIMEHFWNVDYDDYGSTVMKDCMLRCTRIVTFAIFMCHLTISMHYVKALIENRGKNESDRDFPFRFYSDLPLSLSPWFEILFVAQIFASYPCCYTYFCFENFLCQINITVVGQFLILNKEMREICDTKDTSSLSIESGIRPRLVRCVQKHQHLIACVETTKELYRSVMLGVVILLSFLICLEMFELMVSANSNTFYTFHYCLYAGGSIVQLYFYTLSCDKLTEASESLSDAAYDVRWYLTESGASKNQLVKDLMMIIMRSQRACSLTVGGFTPVTLQTFTSICNTAFSFLTLIRQSV</sequence>
<dbReference type="GO" id="GO:0005549">
    <property type="term" value="F:odorant binding"/>
    <property type="evidence" value="ECO:0007669"/>
    <property type="project" value="InterPro"/>
</dbReference>
<feature type="transmembrane region" description="Helical" evidence="10">
    <location>
        <begin position="35"/>
        <end position="55"/>
    </location>
</feature>
<evidence type="ECO:0000256" key="8">
    <source>
        <dbReference type="ARBA" id="ARBA00023170"/>
    </source>
</evidence>
<evidence type="ECO:0000256" key="1">
    <source>
        <dbReference type="ARBA" id="ARBA00004651"/>
    </source>
</evidence>
<feature type="transmembrane region" description="Helical" evidence="10">
    <location>
        <begin position="232"/>
        <end position="253"/>
    </location>
</feature>
<keyword evidence="2" id="KW-1003">Cell membrane</keyword>
<reference evidence="11" key="1">
    <citation type="submission" date="2019-02" db="EMBL/GenBank/DDBJ databases">
        <title>Genome of the parasitoid wasp Diachasma alloeum, an emerging model for ecological speciation and transitions to asexual reproduction.</title>
        <authorList>
            <person name="Robertson H.M."/>
            <person name="Walden K.K."/>
            <person name="Tvedte E.S."/>
            <person name="Hood G.R."/>
            <person name="Feder J.L."/>
            <person name="Forbes A.A."/>
            <person name="Logsdon J.M."/>
            <person name="Mcelroy K.E."/>
        </authorList>
    </citation>
    <scope>NUCLEOTIDE SEQUENCE [LARGE SCALE GENOMIC DNA]</scope>
    <source>
        <strain evidence="11">Michigan</strain>
    </source>
</reference>
<keyword evidence="5 10" id="KW-0552">Olfaction</keyword>
<evidence type="ECO:0000256" key="4">
    <source>
        <dbReference type="ARBA" id="ARBA00022692"/>
    </source>
</evidence>
<evidence type="ECO:0000256" key="3">
    <source>
        <dbReference type="ARBA" id="ARBA00022606"/>
    </source>
</evidence>
<dbReference type="AlphaFoldDB" id="A0A4E0S4I7"/>
<comment type="similarity">
    <text evidence="10">Belongs to the insect chemoreceptor superfamily. Heteromeric odorant receptor channel (TC 1.A.69) family.</text>
</comment>
<keyword evidence="9 10" id="KW-0807">Transducer</keyword>
<proteinExistence type="inferred from homology"/>
<gene>
    <name evidence="11" type="primary">Or83</name>
    <name evidence="11" type="ORF">DALL_DALL000291</name>
</gene>
<comment type="subcellular location">
    <subcellularLocation>
        <location evidence="1 10">Cell membrane</location>
        <topology evidence="1 10">Multi-pass membrane protein</topology>
    </subcellularLocation>
</comment>
<evidence type="ECO:0000256" key="10">
    <source>
        <dbReference type="RuleBase" id="RU351113"/>
    </source>
</evidence>
<evidence type="ECO:0000313" key="11">
    <source>
        <dbReference type="EMBL" id="THK33103.1"/>
    </source>
</evidence>
<keyword evidence="3 10" id="KW-0716">Sensory transduction</keyword>
<keyword evidence="8 10" id="KW-0675">Receptor</keyword>
<dbReference type="PANTHER" id="PTHR21137">
    <property type="entry name" value="ODORANT RECEPTOR"/>
    <property type="match status" value="1"/>
</dbReference>
<feature type="transmembrane region" description="Helical" evidence="10">
    <location>
        <begin position="259"/>
        <end position="279"/>
    </location>
</feature>
<keyword evidence="7 10" id="KW-0472">Membrane</keyword>
<evidence type="ECO:0000256" key="9">
    <source>
        <dbReference type="ARBA" id="ARBA00023224"/>
    </source>
</evidence>
<feature type="transmembrane region" description="Helical" evidence="10">
    <location>
        <begin position="94"/>
        <end position="111"/>
    </location>
</feature>
<keyword evidence="6 10" id="KW-1133">Transmembrane helix</keyword>
<evidence type="ECO:0000313" key="12">
    <source>
        <dbReference type="Proteomes" id="UP000297026"/>
    </source>
</evidence>
<dbReference type="GO" id="GO:0007165">
    <property type="term" value="P:signal transduction"/>
    <property type="evidence" value="ECO:0007669"/>
    <property type="project" value="UniProtKB-KW"/>
</dbReference>
<evidence type="ECO:0000256" key="7">
    <source>
        <dbReference type="ARBA" id="ARBA00023136"/>
    </source>
</evidence>
<name>A0A4E0S4I7_9HYME</name>
<dbReference type="PANTHER" id="PTHR21137:SF3">
    <property type="entry name" value="ODORANT RECEPTOR 30A-RELATED"/>
    <property type="match status" value="1"/>
</dbReference>
<keyword evidence="12" id="KW-1185">Reference proteome</keyword>
<dbReference type="InterPro" id="IPR004117">
    <property type="entry name" value="7tm6_olfct_rcpt"/>
</dbReference>
<dbReference type="EMBL" id="ML158696">
    <property type="protein sequence ID" value="THK33103.1"/>
    <property type="molecule type" value="Genomic_DNA"/>
</dbReference>
<dbReference type="GO" id="GO:0005886">
    <property type="term" value="C:plasma membrane"/>
    <property type="evidence" value="ECO:0007669"/>
    <property type="project" value="UniProtKB-SubCell"/>
</dbReference>
<dbReference type="Proteomes" id="UP000297026">
    <property type="component" value="Unassembled WGS sequence"/>
</dbReference>
<evidence type="ECO:0000256" key="5">
    <source>
        <dbReference type="ARBA" id="ARBA00022725"/>
    </source>
</evidence>
<evidence type="ECO:0000256" key="6">
    <source>
        <dbReference type="ARBA" id="ARBA00022989"/>
    </source>
</evidence>
<accession>A0A4E0S4I7</accession>
<keyword evidence="4 10" id="KW-0812">Transmembrane</keyword>
<dbReference type="OrthoDB" id="8185860at2759"/>
<protein>
    <recommendedName>
        <fullName evidence="10">Odorant receptor</fullName>
    </recommendedName>
</protein>
<comment type="caution">
    <text evidence="10">Lacks conserved residue(s) required for the propagation of feature annotation.</text>
</comment>